<protein>
    <recommendedName>
        <fullName evidence="6 19">Adenosylcobinamide-GDP ribazoletransferase</fullName>
        <ecNumber evidence="5 19">2.7.8.26</ecNumber>
    </recommendedName>
    <alternativeName>
        <fullName evidence="16 19">Cobalamin synthase</fullName>
    </alternativeName>
    <alternativeName>
        <fullName evidence="15 19">Cobalamin-5'-phosphate synthase</fullName>
    </alternativeName>
</protein>
<evidence type="ECO:0000313" key="23">
    <source>
        <dbReference type="Proteomes" id="UP000702954"/>
    </source>
</evidence>
<evidence type="ECO:0000313" key="21">
    <source>
        <dbReference type="EMBL" id="TCS68450.1"/>
    </source>
</evidence>
<keyword evidence="9 19" id="KW-0808">Transferase</keyword>
<sequence length="263" mass="28869">MEKGKRLYESFKIACSMYSKLPVPQSDWTEENMRYVMCFFPWIGAVIGLFFAGVWNAKEWLASCGIYYHELFYAAILTVLPIFVTGGIHMDGFLDTCDALSSWQEKERRLEILKDSHAGAFAILSCAVYLILTCGAMTSLRTELIPVVGLGFLMSRSLSGLSIVTFPMAKGSGLAAMFADRAKKKIVRNTMAVYLVMLAVLMIVVGKLSGLLAVVAAGGIFFYYYKMSVKNFGGITGDLAGWFLQVCELGILLSAVIGGGIFR</sequence>
<feature type="transmembrane region" description="Helical" evidence="19">
    <location>
        <begin position="35"/>
        <end position="54"/>
    </location>
</feature>
<dbReference type="Proteomes" id="UP000294613">
    <property type="component" value="Unassembled WGS sequence"/>
</dbReference>
<evidence type="ECO:0000256" key="13">
    <source>
        <dbReference type="ARBA" id="ARBA00023136"/>
    </source>
</evidence>
<dbReference type="GO" id="GO:0005886">
    <property type="term" value="C:plasma membrane"/>
    <property type="evidence" value="ECO:0007669"/>
    <property type="project" value="UniProtKB-SubCell"/>
</dbReference>
<evidence type="ECO:0000256" key="4">
    <source>
        <dbReference type="ARBA" id="ARBA00010561"/>
    </source>
</evidence>
<name>A0A4R3JPI2_9FIRM</name>
<keyword evidence="10 19" id="KW-0812">Transmembrane</keyword>
<evidence type="ECO:0000313" key="22">
    <source>
        <dbReference type="Proteomes" id="UP000294613"/>
    </source>
</evidence>
<dbReference type="UniPathway" id="UPA00148">
    <property type="reaction ID" value="UER00238"/>
</dbReference>
<dbReference type="EC" id="2.7.8.26" evidence="5 19"/>
<keyword evidence="12 19" id="KW-1133">Transmembrane helix</keyword>
<feature type="transmembrane region" description="Helical" evidence="19">
    <location>
        <begin position="242"/>
        <end position="262"/>
    </location>
</feature>
<evidence type="ECO:0000256" key="16">
    <source>
        <dbReference type="ARBA" id="ARBA00032853"/>
    </source>
</evidence>
<dbReference type="EMBL" id="SLZV01000008">
    <property type="protein sequence ID" value="TCS68450.1"/>
    <property type="molecule type" value="Genomic_DNA"/>
</dbReference>
<dbReference type="PANTHER" id="PTHR34148">
    <property type="entry name" value="ADENOSYLCOBINAMIDE-GDP RIBAZOLETRANSFERASE"/>
    <property type="match status" value="1"/>
</dbReference>
<comment type="caution">
    <text evidence="21">The sequence shown here is derived from an EMBL/GenBank/DDBJ whole genome shotgun (WGS) entry which is preliminary data.</text>
</comment>
<evidence type="ECO:0000256" key="8">
    <source>
        <dbReference type="ARBA" id="ARBA00022573"/>
    </source>
</evidence>
<comment type="cofactor">
    <cofactor evidence="1 19">
        <name>Mg(2+)</name>
        <dbReference type="ChEBI" id="CHEBI:18420"/>
    </cofactor>
</comment>
<comment type="function">
    <text evidence="14 19">Joins adenosylcobinamide-GDP and alpha-ribazole to generate adenosylcobalamin (Ado-cobalamin). Also synthesizes adenosylcobalamin 5'-phosphate from adenosylcobinamide-GDP and alpha-ribazole 5'-phosphate.</text>
</comment>
<evidence type="ECO:0000256" key="5">
    <source>
        <dbReference type="ARBA" id="ARBA00013200"/>
    </source>
</evidence>
<keyword evidence="13 19" id="KW-0472">Membrane</keyword>
<keyword evidence="11 19" id="KW-0460">Magnesium</keyword>
<reference evidence="21 22" key="2">
    <citation type="submission" date="2019-03" db="EMBL/GenBank/DDBJ databases">
        <title>Genomic Encyclopedia of Type Strains, Phase IV (KMG-IV): sequencing the most valuable type-strain genomes for metagenomic binning, comparative biology and taxonomic classification.</title>
        <authorList>
            <person name="Goeker M."/>
        </authorList>
    </citation>
    <scope>NUCLEOTIDE SEQUENCE [LARGE SCALE GENOMIC DNA]</scope>
    <source>
        <strain evidence="21 22">DSM 103426</strain>
    </source>
</reference>
<accession>A0A4R3JPI2</accession>
<comment type="pathway">
    <text evidence="3 19">Cofactor biosynthesis; adenosylcobalamin biosynthesis; adenosylcobalamin from cob(II)yrinate a,c-diamide: step 7/7.</text>
</comment>
<keyword evidence="7 19" id="KW-1003">Cell membrane</keyword>
<dbReference type="EMBL" id="BHEO01000002">
    <property type="protein sequence ID" value="GBU04507.1"/>
    <property type="molecule type" value="Genomic_DNA"/>
</dbReference>
<evidence type="ECO:0000256" key="10">
    <source>
        <dbReference type="ARBA" id="ARBA00022692"/>
    </source>
</evidence>
<dbReference type="Proteomes" id="UP000702954">
    <property type="component" value="Unassembled WGS sequence"/>
</dbReference>
<comment type="subcellular location">
    <subcellularLocation>
        <location evidence="2 19">Cell membrane</location>
        <topology evidence="2 19">Multi-pass membrane protein</topology>
    </subcellularLocation>
</comment>
<evidence type="ECO:0000256" key="9">
    <source>
        <dbReference type="ARBA" id="ARBA00022679"/>
    </source>
</evidence>
<keyword evidence="8 19" id="KW-0169">Cobalamin biosynthesis</keyword>
<organism evidence="21 22">
    <name type="scientific">Faecalimonas umbilicata</name>
    <dbReference type="NCBI Taxonomy" id="1912855"/>
    <lineage>
        <taxon>Bacteria</taxon>
        <taxon>Bacillati</taxon>
        <taxon>Bacillota</taxon>
        <taxon>Clostridia</taxon>
        <taxon>Lachnospirales</taxon>
        <taxon>Lachnospiraceae</taxon>
        <taxon>Faecalimonas</taxon>
    </lineage>
</organism>
<proteinExistence type="inferred from homology"/>
<comment type="similarity">
    <text evidence="4 19">Belongs to the CobS family.</text>
</comment>
<dbReference type="GO" id="GO:0051073">
    <property type="term" value="F:adenosylcobinamide-GDP ribazoletransferase activity"/>
    <property type="evidence" value="ECO:0007669"/>
    <property type="project" value="UniProtKB-UniRule"/>
</dbReference>
<dbReference type="HAMAP" id="MF_00719">
    <property type="entry name" value="CobS"/>
    <property type="match status" value="1"/>
</dbReference>
<comment type="catalytic activity">
    <reaction evidence="17 19">
        <text>alpha-ribazole + adenosylcob(III)inamide-GDP = adenosylcob(III)alamin + GMP + H(+)</text>
        <dbReference type="Rhea" id="RHEA:16049"/>
        <dbReference type="ChEBI" id="CHEBI:10329"/>
        <dbReference type="ChEBI" id="CHEBI:15378"/>
        <dbReference type="ChEBI" id="CHEBI:18408"/>
        <dbReference type="ChEBI" id="CHEBI:58115"/>
        <dbReference type="ChEBI" id="CHEBI:60487"/>
        <dbReference type="EC" id="2.7.8.26"/>
    </reaction>
</comment>
<dbReference type="GO" id="GO:0008818">
    <property type="term" value="F:cobalamin 5'-phosphate synthase activity"/>
    <property type="evidence" value="ECO:0007669"/>
    <property type="project" value="UniProtKB-UniRule"/>
</dbReference>
<evidence type="ECO:0000256" key="2">
    <source>
        <dbReference type="ARBA" id="ARBA00004651"/>
    </source>
</evidence>
<evidence type="ECO:0000256" key="15">
    <source>
        <dbReference type="ARBA" id="ARBA00032605"/>
    </source>
</evidence>
<feature type="transmembrane region" description="Helical" evidence="19">
    <location>
        <begin position="118"/>
        <end position="138"/>
    </location>
</feature>
<keyword evidence="23" id="KW-1185">Reference proteome</keyword>
<evidence type="ECO:0000313" key="20">
    <source>
        <dbReference type="EMBL" id="GBU04507.1"/>
    </source>
</evidence>
<feature type="transmembrane region" description="Helical" evidence="19">
    <location>
        <begin position="158"/>
        <end position="179"/>
    </location>
</feature>
<evidence type="ECO:0000256" key="18">
    <source>
        <dbReference type="ARBA" id="ARBA00049504"/>
    </source>
</evidence>
<feature type="transmembrane region" description="Helical" evidence="19">
    <location>
        <begin position="66"/>
        <end position="84"/>
    </location>
</feature>
<evidence type="ECO:0000256" key="3">
    <source>
        <dbReference type="ARBA" id="ARBA00004663"/>
    </source>
</evidence>
<dbReference type="PANTHER" id="PTHR34148:SF1">
    <property type="entry name" value="ADENOSYLCOBINAMIDE-GDP RIBAZOLETRANSFERASE"/>
    <property type="match status" value="1"/>
</dbReference>
<evidence type="ECO:0000256" key="11">
    <source>
        <dbReference type="ARBA" id="ARBA00022842"/>
    </source>
</evidence>
<dbReference type="GO" id="GO:0009236">
    <property type="term" value="P:cobalamin biosynthetic process"/>
    <property type="evidence" value="ECO:0007669"/>
    <property type="project" value="UniProtKB-UniRule"/>
</dbReference>
<evidence type="ECO:0000256" key="12">
    <source>
        <dbReference type="ARBA" id="ARBA00022989"/>
    </source>
</evidence>
<evidence type="ECO:0000256" key="17">
    <source>
        <dbReference type="ARBA" id="ARBA00048623"/>
    </source>
</evidence>
<reference evidence="20 23" key="1">
    <citation type="journal article" date="2018" name="Int. J. Syst. Evol. Microbiol.">
        <title>Draft Genome Sequence of Faecalimonas umbilicata JCM 30896T, an Acetate-Producing Bacterium Isolated from Human Feces.</title>
        <authorList>
            <person name="Sakamoto M."/>
            <person name="Ikeyama N."/>
            <person name="Yuki M."/>
            <person name="Ohkuma M."/>
        </authorList>
    </citation>
    <scope>NUCLEOTIDE SEQUENCE [LARGE SCALE GENOMIC DNA]</scope>
    <source>
        <strain evidence="20 23">EGH7</strain>
    </source>
</reference>
<comment type="catalytic activity">
    <reaction evidence="18 19">
        <text>alpha-ribazole 5'-phosphate + adenosylcob(III)inamide-GDP = adenosylcob(III)alamin 5'-phosphate + GMP + H(+)</text>
        <dbReference type="Rhea" id="RHEA:23560"/>
        <dbReference type="ChEBI" id="CHEBI:15378"/>
        <dbReference type="ChEBI" id="CHEBI:57918"/>
        <dbReference type="ChEBI" id="CHEBI:58115"/>
        <dbReference type="ChEBI" id="CHEBI:60487"/>
        <dbReference type="ChEBI" id="CHEBI:60493"/>
        <dbReference type="EC" id="2.7.8.26"/>
    </reaction>
</comment>
<evidence type="ECO:0000256" key="19">
    <source>
        <dbReference type="HAMAP-Rule" id="MF_00719"/>
    </source>
</evidence>
<evidence type="ECO:0000256" key="14">
    <source>
        <dbReference type="ARBA" id="ARBA00025228"/>
    </source>
</evidence>
<evidence type="ECO:0000256" key="6">
    <source>
        <dbReference type="ARBA" id="ARBA00015850"/>
    </source>
</evidence>
<dbReference type="RefSeq" id="WP_008975072.1">
    <property type="nucleotide sequence ID" value="NZ_BHEO01000002.1"/>
</dbReference>
<evidence type="ECO:0000256" key="7">
    <source>
        <dbReference type="ARBA" id="ARBA00022475"/>
    </source>
</evidence>
<dbReference type="InterPro" id="IPR003805">
    <property type="entry name" value="CobS"/>
</dbReference>
<gene>
    <name evidence="19 20" type="primary">cobS</name>
    <name evidence="21" type="ORF">EDD74_10825</name>
    <name evidence="20" type="ORF">FAEUMB_10480</name>
</gene>
<dbReference type="Pfam" id="PF02654">
    <property type="entry name" value="CobS"/>
    <property type="match status" value="1"/>
</dbReference>
<dbReference type="AlphaFoldDB" id="A0A4R3JPI2"/>
<evidence type="ECO:0000256" key="1">
    <source>
        <dbReference type="ARBA" id="ARBA00001946"/>
    </source>
</evidence>
<feature type="transmembrane region" description="Helical" evidence="19">
    <location>
        <begin position="191"/>
        <end position="222"/>
    </location>
</feature>